<dbReference type="Gene3D" id="1.20.58.1950">
    <property type="match status" value="1"/>
</dbReference>
<dbReference type="PANTHER" id="PTHR30185:SF15">
    <property type="entry name" value="CRYPTIC BETA-GLUCOSIDE BGL OPERON ANTITERMINATOR"/>
    <property type="match status" value="1"/>
</dbReference>
<dbReference type="Gene3D" id="2.30.24.10">
    <property type="entry name" value="CAT RNA-binding domain"/>
    <property type="match status" value="1"/>
</dbReference>
<evidence type="ECO:0000313" key="4">
    <source>
        <dbReference type="Proteomes" id="UP000249134"/>
    </source>
</evidence>
<dbReference type="KEGG" id="blen:NCTC4824_04224"/>
<dbReference type="Pfam" id="PF00874">
    <property type="entry name" value="PRD"/>
    <property type="match status" value="2"/>
</dbReference>
<dbReference type="RefSeq" id="WP_066144782.1">
    <property type="nucleotide sequence ID" value="NZ_CBCSGM010000005.1"/>
</dbReference>
<dbReference type="Gene3D" id="1.10.1790.10">
    <property type="entry name" value="PRD domain"/>
    <property type="match status" value="1"/>
</dbReference>
<dbReference type="InterPro" id="IPR011608">
    <property type="entry name" value="PRD"/>
</dbReference>
<dbReference type="InterPro" id="IPR036650">
    <property type="entry name" value="CAT_RNA-bd_dom_sf"/>
</dbReference>
<dbReference type="AlphaFoldDB" id="A0A2X4WHY7"/>
<dbReference type="PANTHER" id="PTHR30185">
    <property type="entry name" value="CRYPTIC BETA-GLUCOSIDE BGL OPERON ANTITERMINATOR"/>
    <property type="match status" value="1"/>
</dbReference>
<keyword evidence="1" id="KW-0677">Repeat</keyword>
<dbReference type="SUPFAM" id="SSF50151">
    <property type="entry name" value="SacY-like RNA-binding domain"/>
    <property type="match status" value="1"/>
</dbReference>
<gene>
    <name evidence="3" type="primary">bglG</name>
    <name evidence="3" type="ORF">NCTC4824_04224</name>
</gene>
<dbReference type="GO" id="GO:0003723">
    <property type="term" value="F:RNA binding"/>
    <property type="evidence" value="ECO:0007669"/>
    <property type="project" value="InterPro"/>
</dbReference>
<reference evidence="3 4" key="1">
    <citation type="submission" date="2018-06" db="EMBL/GenBank/DDBJ databases">
        <authorList>
            <consortium name="Pathogen Informatics"/>
            <person name="Doyle S."/>
        </authorList>
    </citation>
    <scope>NUCLEOTIDE SEQUENCE [LARGE SCALE GENOMIC DNA]</scope>
    <source>
        <strain evidence="3 4">NCTC4824</strain>
    </source>
</reference>
<evidence type="ECO:0000256" key="1">
    <source>
        <dbReference type="ARBA" id="ARBA00022737"/>
    </source>
</evidence>
<dbReference type="SUPFAM" id="SSF63520">
    <property type="entry name" value="PTS-regulatory domain, PRD"/>
    <property type="match status" value="2"/>
</dbReference>
<dbReference type="InterPro" id="IPR004341">
    <property type="entry name" value="CAT_RNA-bd_dom"/>
</dbReference>
<name>A0A2X4WHY7_LEDLE</name>
<dbReference type="Pfam" id="PF03123">
    <property type="entry name" value="CAT_RBD"/>
    <property type="match status" value="1"/>
</dbReference>
<dbReference type="GO" id="GO:0006355">
    <property type="term" value="P:regulation of DNA-templated transcription"/>
    <property type="evidence" value="ECO:0007669"/>
    <property type="project" value="InterPro"/>
</dbReference>
<sequence length="278" mass="32030">MKVVKVFNNNVVLVKNGNNVEEIVTGKGLGFGIKEGNILKDVKISQKFVLESKDSMVELESLLKRIDVKDLELASDILQLYEKEIGNKVNETSLLALADHISFAITRAKEGMSFRSALEWEIKQLYAKEYSIALKAVGMMQEKTGIEIPEQEAAFITLHFVNALGKDDRVEETIFITKVIQSISNIIKYHYGFEFNEKSFYFTRFITHIRYFIKRQLNNEVVSGDTSTLLNVVKLQYENHYSCAVKIKEFLEKQQHWKISTEEVVYLTLHLYKLASEK</sequence>
<feature type="domain" description="PRD" evidence="2">
    <location>
        <begin position="171"/>
        <end position="278"/>
    </location>
</feature>
<dbReference type="SMART" id="SM01061">
    <property type="entry name" value="CAT_RBD"/>
    <property type="match status" value="1"/>
</dbReference>
<proteinExistence type="predicted"/>
<dbReference type="Proteomes" id="UP000249134">
    <property type="component" value="Chromosome 1"/>
</dbReference>
<dbReference type="Gene3D" id="1.20.890.100">
    <property type="match status" value="1"/>
</dbReference>
<protein>
    <submittedName>
        <fullName evidence="3">BglG family transcriptional antiterminator</fullName>
    </submittedName>
</protein>
<accession>A0A2X4WHY7</accession>
<feature type="domain" description="PRD" evidence="2">
    <location>
        <begin position="65"/>
        <end position="170"/>
    </location>
</feature>
<organism evidence="3 4">
    <name type="scientific">Lederbergia lenta</name>
    <name type="common">Bacillus lentus</name>
    <dbReference type="NCBI Taxonomy" id="1467"/>
    <lineage>
        <taxon>Bacteria</taxon>
        <taxon>Bacillati</taxon>
        <taxon>Bacillota</taxon>
        <taxon>Bacilli</taxon>
        <taxon>Bacillales</taxon>
        <taxon>Bacillaceae</taxon>
        <taxon>Lederbergia</taxon>
    </lineage>
</organism>
<dbReference type="InterPro" id="IPR036634">
    <property type="entry name" value="PRD_sf"/>
</dbReference>
<dbReference type="PROSITE" id="PS51372">
    <property type="entry name" value="PRD_2"/>
    <property type="match status" value="2"/>
</dbReference>
<dbReference type="EMBL" id="LS483476">
    <property type="protein sequence ID" value="SQI63666.1"/>
    <property type="molecule type" value="Genomic_DNA"/>
</dbReference>
<evidence type="ECO:0000313" key="3">
    <source>
        <dbReference type="EMBL" id="SQI63666.1"/>
    </source>
</evidence>
<evidence type="ECO:0000259" key="2">
    <source>
        <dbReference type="PROSITE" id="PS51372"/>
    </source>
</evidence>
<dbReference type="STRING" id="1348624.GCA_001591545_03310"/>
<dbReference type="InterPro" id="IPR050661">
    <property type="entry name" value="BglG_antiterminators"/>
</dbReference>
<keyword evidence="4" id="KW-1185">Reference proteome</keyword>